<name>A0A498IJN0_MALDO</name>
<dbReference type="EC" id="3.5.5.4" evidence="3"/>
<proteinExistence type="inferred from homology"/>
<sequence>MELKVGPLLIEAIACQSLECLERVTTRLQLKYENLIRLVTGSFDTLNASQSESKSICQQESVCQFASKVKFTNQVESNKAERLLAEAAGYGAQLVVFPEAFVGGYPRGSNFGVVIGNRTAKGIEIYCAPTADSRDLW</sequence>
<protein>
    <recommendedName>
        <fullName evidence="3">cyanoalanine nitrilase</fullName>
        <ecNumber evidence="3">3.5.5.4</ecNumber>
    </recommendedName>
</protein>
<dbReference type="AlphaFoldDB" id="A0A498IJN0"/>
<dbReference type="GO" id="GO:0018822">
    <property type="term" value="F:nitrile hydratase activity"/>
    <property type="evidence" value="ECO:0007669"/>
    <property type="project" value="TreeGrafter"/>
</dbReference>
<dbReference type="InterPro" id="IPR000132">
    <property type="entry name" value="Nitrilase/CN_hydratase_CS"/>
</dbReference>
<dbReference type="Proteomes" id="UP000290289">
    <property type="component" value="Chromosome 11"/>
</dbReference>
<comment type="caution">
    <text evidence="6">The sequence shown here is derived from an EMBL/GenBank/DDBJ whole genome shotgun (WGS) entry which is preliminary data.</text>
</comment>
<dbReference type="SUPFAM" id="SSF56317">
    <property type="entry name" value="Carbon-nitrogen hydrolase"/>
    <property type="match status" value="1"/>
</dbReference>
<comment type="similarity">
    <text evidence="2">Belongs to the carbon-nitrogen hydrolase superfamily. Nitrilase family.</text>
</comment>
<evidence type="ECO:0000256" key="3">
    <source>
        <dbReference type="ARBA" id="ARBA00039044"/>
    </source>
</evidence>
<evidence type="ECO:0000313" key="7">
    <source>
        <dbReference type="Proteomes" id="UP000290289"/>
    </source>
</evidence>
<dbReference type="PANTHER" id="PTHR46044:SF1">
    <property type="entry name" value="CN HYDROLASE DOMAIN-CONTAINING PROTEIN"/>
    <property type="match status" value="1"/>
</dbReference>
<evidence type="ECO:0000256" key="1">
    <source>
        <dbReference type="ARBA" id="ARBA00000322"/>
    </source>
</evidence>
<feature type="active site" description="Proton acceptor" evidence="4">
    <location>
        <position position="99"/>
    </location>
</feature>
<dbReference type="PROSITE" id="PS00920">
    <property type="entry name" value="NITRIL_CHT_1"/>
    <property type="match status" value="1"/>
</dbReference>
<dbReference type="Pfam" id="PF00795">
    <property type="entry name" value="CN_hydrolase"/>
    <property type="match status" value="1"/>
</dbReference>
<gene>
    <name evidence="6" type="ORF">DVH24_005622</name>
</gene>
<dbReference type="PANTHER" id="PTHR46044">
    <property type="entry name" value="NITRILASE"/>
    <property type="match status" value="1"/>
</dbReference>
<dbReference type="GO" id="GO:0051410">
    <property type="term" value="P:detoxification of nitrogen compound"/>
    <property type="evidence" value="ECO:0007669"/>
    <property type="project" value="TreeGrafter"/>
</dbReference>
<dbReference type="EMBL" id="RDQH01000337">
    <property type="protein sequence ID" value="RXH83369.1"/>
    <property type="molecule type" value="Genomic_DNA"/>
</dbReference>
<feature type="domain" description="CN hydrolase" evidence="5">
    <location>
        <begin position="62"/>
        <end position="105"/>
    </location>
</feature>
<reference evidence="6 7" key="1">
    <citation type="submission" date="2018-10" db="EMBL/GenBank/DDBJ databases">
        <title>A high-quality apple genome assembly.</title>
        <authorList>
            <person name="Hu J."/>
        </authorList>
    </citation>
    <scope>NUCLEOTIDE SEQUENCE [LARGE SCALE GENOMIC DNA]</scope>
    <source>
        <strain evidence="7">cv. HFTH1</strain>
        <tissue evidence="6">Young leaf</tissue>
    </source>
</reference>
<organism evidence="6 7">
    <name type="scientific">Malus domestica</name>
    <name type="common">Apple</name>
    <name type="synonym">Pyrus malus</name>
    <dbReference type="NCBI Taxonomy" id="3750"/>
    <lineage>
        <taxon>Eukaryota</taxon>
        <taxon>Viridiplantae</taxon>
        <taxon>Streptophyta</taxon>
        <taxon>Embryophyta</taxon>
        <taxon>Tracheophyta</taxon>
        <taxon>Spermatophyta</taxon>
        <taxon>Magnoliopsida</taxon>
        <taxon>eudicotyledons</taxon>
        <taxon>Gunneridae</taxon>
        <taxon>Pentapetalae</taxon>
        <taxon>rosids</taxon>
        <taxon>fabids</taxon>
        <taxon>Rosales</taxon>
        <taxon>Rosaceae</taxon>
        <taxon>Amygdaloideae</taxon>
        <taxon>Maleae</taxon>
        <taxon>Malus</taxon>
    </lineage>
</organism>
<evidence type="ECO:0000256" key="2">
    <source>
        <dbReference type="ARBA" id="ARBA00008129"/>
    </source>
</evidence>
<evidence type="ECO:0000259" key="5">
    <source>
        <dbReference type="Pfam" id="PF00795"/>
    </source>
</evidence>
<evidence type="ECO:0000313" key="6">
    <source>
        <dbReference type="EMBL" id="RXH83369.1"/>
    </source>
</evidence>
<dbReference type="STRING" id="3750.A0A498IJN0"/>
<evidence type="ECO:0000256" key="4">
    <source>
        <dbReference type="PROSITE-ProRule" id="PRU10139"/>
    </source>
</evidence>
<comment type="catalytic activity">
    <reaction evidence="1">
        <text>3-cyano-L-alanine + 2 H2O = L-aspartate + NH4(+)</text>
        <dbReference type="Rhea" id="RHEA:11188"/>
        <dbReference type="ChEBI" id="CHEBI:15377"/>
        <dbReference type="ChEBI" id="CHEBI:28938"/>
        <dbReference type="ChEBI" id="CHEBI:29991"/>
        <dbReference type="ChEBI" id="CHEBI:77860"/>
        <dbReference type="EC" id="3.5.5.4"/>
    </reaction>
</comment>
<dbReference type="InterPro" id="IPR044149">
    <property type="entry name" value="Nitrilases_CHs"/>
</dbReference>
<dbReference type="InterPro" id="IPR036526">
    <property type="entry name" value="C-N_Hydrolase_sf"/>
</dbReference>
<dbReference type="InterPro" id="IPR003010">
    <property type="entry name" value="C-N_Hydrolase"/>
</dbReference>
<keyword evidence="7" id="KW-1185">Reference proteome</keyword>
<dbReference type="GO" id="GO:0047427">
    <property type="term" value="F:cyanoalanine nitrilase activity"/>
    <property type="evidence" value="ECO:0007669"/>
    <property type="project" value="UniProtKB-EC"/>
</dbReference>
<dbReference type="Gene3D" id="3.60.110.10">
    <property type="entry name" value="Carbon-nitrogen hydrolase"/>
    <property type="match status" value="1"/>
</dbReference>
<accession>A0A498IJN0</accession>